<comment type="caution">
    <text evidence="1">The sequence shown here is derived from an EMBL/GenBank/DDBJ whole genome shotgun (WGS) entry which is preliminary data.</text>
</comment>
<organism evidence="1 2">
    <name type="scientific">Flavipsychrobacter stenotrophus</name>
    <dbReference type="NCBI Taxonomy" id="2077091"/>
    <lineage>
        <taxon>Bacteria</taxon>
        <taxon>Pseudomonadati</taxon>
        <taxon>Bacteroidota</taxon>
        <taxon>Chitinophagia</taxon>
        <taxon>Chitinophagales</taxon>
        <taxon>Chitinophagaceae</taxon>
        <taxon>Flavipsychrobacter</taxon>
    </lineage>
</organism>
<dbReference type="Proteomes" id="UP000239872">
    <property type="component" value="Unassembled WGS sequence"/>
</dbReference>
<proteinExistence type="predicted"/>
<evidence type="ECO:0000313" key="1">
    <source>
        <dbReference type="EMBL" id="PQJ10114.1"/>
    </source>
</evidence>
<dbReference type="EMBL" id="PPSL01000004">
    <property type="protein sequence ID" value="PQJ10114.1"/>
    <property type="molecule type" value="Genomic_DNA"/>
</dbReference>
<gene>
    <name evidence="1" type="ORF">CJD36_015570</name>
</gene>
<sequence>MRRLLFRVLLFFKLIKVRYSLFRNNNGEWTYFTYTEINRNIGIGDAVNVIFEGEERQYIVAFRLRLSNNDSPLLLVEENINVAPRIVEDNAVDVGKISFAVKVRNWFNNLSSKKK</sequence>
<accession>A0A2S7STP4</accession>
<evidence type="ECO:0000313" key="2">
    <source>
        <dbReference type="Proteomes" id="UP000239872"/>
    </source>
</evidence>
<protein>
    <submittedName>
        <fullName evidence="1">Uncharacterized protein</fullName>
    </submittedName>
</protein>
<reference evidence="1 2" key="1">
    <citation type="submission" date="2018-01" db="EMBL/GenBank/DDBJ databases">
        <title>A novel member of the phylum Bacteroidetes isolated from glacier ice.</title>
        <authorList>
            <person name="Liu Q."/>
            <person name="Xin Y.-H."/>
        </authorList>
    </citation>
    <scope>NUCLEOTIDE SEQUENCE [LARGE SCALE GENOMIC DNA]</scope>
    <source>
        <strain evidence="1 2">RB1R16</strain>
    </source>
</reference>
<name>A0A2S7STP4_9BACT</name>
<keyword evidence="2" id="KW-1185">Reference proteome</keyword>
<dbReference type="AlphaFoldDB" id="A0A2S7STP4"/>